<gene>
    <name evidence="2" type="ORF">LTRI10_LOCUS50521</name>
</gene>
<feature type="chain" id="PRO_5043651572" description="Secreted protein" evidence="1">
    <location>
        <begin position="16"/>
        <end position="104"/>
    </location>
</feature>
<keyword evidence="1" id="KW-0732">Signal</keyword>
<name>A0AAV2GLG8_9ROSI</name>
<reference evidence="2 3" key="1">
    <citation type="submission" date="2024-04" db="EMBL/GenBank/DDBJ databases">
        <authorList>
            <person name="Fracassetti M."/>
        </authorList>
    </citation>
    <scope>NUCLEOTIDE SEQUENCE [LARGE SCALE GENOMIC DNA]</scope>
</reference>
<keyword evidence="3" id="KW-1185">Reference proteome</keyword>
<dbReference type="AlphaFoldDB" id="A0AAV2GLG8"/>
<sequence>MAFALLLWSSSEAAGTIIETARERGQDCGGTLLHRFHRVLHLEQQTEPCSRKRGPRGSWIGAQLRRRETTLLIKSLLAVESCFRLKVKADNCYRGEAEWGRVNV</sequence>
<feature type="signal peptide" evidence="1">
    <location>
        <begin position="1"/>
        <end position="15"/>
    </location>
</feature>
<organism evidence="2 3">
    <name type="scientific">Linum trigynum</name>
    <dbReference type="NCBI Taxonomy" id="586398"/>
    <lineage>
        <taxon>Eukaryota</taxon>
        <taxon>Viridiplantae</taxon>
        <taxon>Streptophyta</taxon>
        <taxon>Embryophyta</taxon>
        <taxon>Tracheophyta</taxon>
        <taxon>Spermatophyta</taxon>
        <taxon>Magnoliopsida</taxon>
        <taxon>eudicotyledons</taxon>
        <taxon>Gunneridae</taxon>
        <taxon>Pentapetalae</taxon>
        <taxon>rosids</taxon>
        <taxon>fabids</taxon>
        <taxon>Malpighiales</taxon>
        <taxon>Linaceae</taxon>
        <taxon>Linum</taxon>
    </lineage>
</organism>
<evidence type="ECO:0000256" key="1">
    <source>
        <dbReference type="SAM" id="SignalP"/>
    </source>
</evidence>
<evidence type="ECO:0008006" key="4">
    <source>
        <dbReference type="Google" id="ProtNLM"/>
    </source>
</evidence>
<protein>
    <recommendedName>
        <fullName evidence="4">Secreted protein</fullName>
    </recommendedName>
</protein>
<proteinExistence type="predicted"/>
<dbReference type="EMBL" id="OZ034822">
    <property type="protein sequence ID" value="CAL1411147.1"/>
    <property type="molecule type" value="Genomic_DNA"/>
</dbReference>
<evidence type="ECO:0000313" key="3">
    <source>
        <dbReference type="Proteomes" id="UP001497516"/>
    </source>
</evidence>
<dbReference type="Proteomes" id="UP001497516">
    <property type="component" value="Chromosome 9"/>
</dbReference>
<accession>A0AAV2GLG8</accession>
<evidence type="ECO:0000313" key="2">
    <source>
        <dbReference type="EMBL" id="CAL1411147.1"/>
    </source>
</evidence>